<dbReference type="Pfam" id="PF02350">
    <property type="entry name" value="Epimerase_2"/>
    <property type="match status" value="1"/>
</dbReference>
<dbReference type="GO" id="GO:0008761">
    <property type="term" value="F:UDP-N-acetylglucosamine 2-epimerase activity"/>
    <property type="evidence" value="ECO:0007669"/>
    <property type="project" value="UniProtKB-EC"/>
</dbReference>
<evidence type="ECO:0000259" key="1">
    <source>
        <dbReference type="Pfam" id="PF02350"/>
    </source>
</evidence>
<protein>
    <submittedName>
        <fullName evidence="2">UDP-N-acetylglucosamine 2-epimerase (Non-hydrolyzing)</fullName>
        <ecNumber evidence="2">5.1.3.14</ecNumber>
    </submittedName>
</protein>
<dbReference type="CDD" id="cd03786">
    <property type="entry name" value="GTB_UDP-GlcNAc_2-Epimerase"/>
    <property type="match status" value="1"/>
</dbReference>
<dbReference type="PANTHER" id="PTHR43174">
    <property type="entry name" value="UDP-N-ACETYLGLUCOSAMINE 2-EPIMERASE"/>
    <property type="match status" value="1"/>
</dbReference>
<dbReference type="EMBL" id="DTBJ01000056">
    <property type="protein sequence ID" value="HGM59219.1"/>
    <property type="molecule type" value="Genomic_DNA"/>
</dbReference>
<gene>
    <name evidence="2" type="ORF">ENU14_06530</name>
</gene>
<reference evidence="2" key="1">
    <citation type="journal article" date="2020" name="mSystems">
        <title>Genome- and Community-Level Interaction Insights into Carbon Utilization and Element Cycling Functions of Hydrothermarchaeota in Hydrothermal Sediment.</title>
        <authorList>
            <person name="Zhou Z."/>
            <person name="Liu Y."/>
            <person name="Xu W."/>
            <person name="Pan J."/>
            <person name="Luo Z.H."/>
            <person name="Li M."/>
        </authorList>
    </citation>
    <scope>NUCLEOTIDE SEQUENCE [LARGE SCALE GENOMIC DNA]</scope>
    <source>
        <strain evidence="2">SpSt-642</strain>
    </source>
</reference>
<dbReference type="SUPFAM" id="SSF53756">
    <property type="entry name" value="UDP-Glycosyltransferase/glycogen phosphorylase"/>
    <property type="match status" value="1"/>
</dbReference>
<proteinExistence type="predicted"/>
<sequence length="361" mass="41057">MEKVVSVVGARPNFVKLAGIDHLLREKFEHIIIHTGQHYDYELSKIFFDQLEIPQPQYYLGVGSGSHGYQVGECIKRVEEVLLKIKPDIVVVYGDTNSTLAGTLAAVKSGFNVAHVEAGLRVFDYRVPEEVNRRVVDTLSSLLFAPTKTAVNNLFRENVPGRIVLTGDIHVDVLMKWFRVADEKSQILDKLGVEKGNYVLVTIHRAENTDDQVRLINILNALIDLSRDNNVVFPIHPRTYSMIREYGFEEKLSENNILLIKPLGYLDFLKLLMYAKLIVTDSGGVQREAYLVKIPAVVLREYTEWVELLENGWVKLIDPRKPIDVEEILMHKPNKYVEGILGKGDAGFKIVKSIEEFLVMR</sequence>
<evidence type="ECO:0000313" key="2">
    <source>
        <dbReference type="EMBL" id="HGM59219.1"/>
    </source>
</evidence>
<accession>A0A7C4H6Q3</accession>
<comment type="caution">
    <text evidence="2">The sequence shown here is derived from an EMBL/GenBank/DDBJ whole genome shotgun (WGS) entry which is preliminary data.</text>
</comment>
<dbReference type="InterPro" id="IPR003331">
    <property type="entry name" value="UDP_GlcNAc_Epimerase_2_dom"/>
</dbReference>
<dbReference type="InterPro" id="IPR029767">
    <property type="entry name" value="WecB-like"/>
</dbReference>
<dbReference type="AlphaFoldDB" id="A0A7C4H6Q3"/>
<dbReference type="EC" id="5.1.3.14" evidence="2"/>
<dbReference type="Gene3D" id="3.40.50.2000">
    <property type="entry name" value="Glycogen Phosphorylase B"/>
    <property type="match status" value="2"/>
</dbReference>
<dbReference type="NCBIfam" id="TIGR00236">
    <property type="entry name" value="wecB"/>
    <property type="match status" value="1"/>
</dbReference>
<name>A0A7C4H6Q3_STAMA</name>
<feature type="domain" description="UDP-N-acetylglucosamine 2-epimerase" evidence="1">
    <location>
        <begin position="26"/>
        <end position="354"/>
    </location>
</feature>
<dbReference type="PANTHER" id="PTHR43174:SF1">
    <property type="entry name" value="UDP-N-ACETYLGLUCOSAMINE 2-EPIMERASE"/>
    <property type="match status" value="1"/>
</dbReference>
<keyword evidence="2" id="KW-0413">Isomerase</keyword>
<organism evidence="2">
    <name type="scientific">Staphylothermus marinus</name>
    <dbReference type="NCBI Taxonomy" id="2280"/>
    <lineage>
        <taxon>Archaea</taxon>
        <taxon>Thermoproteota</taxon>
        <taxon>Thermoprotei</taxon>
        <taxon>Desulfurococcales</taxon>
        <taxon>Desulfurococcaceae</taxon>
        <taxon>Staphylothermus</taxon>
    </lineage>
</organism>